<sequence>MIEYVVGEFVPESEEINTETLKERLRKLPEKKDFDTAFNIVVSQVKGRFRRSYKVSDKIELRTSDYIEDLKNVIIAKEDENYGEKILIIKGINEDLYNTFKIEED</sequence>
<proteinExistence type="predicted"/>
<dbReference type="Proteomes" id="UP000018949">
    <property type="component" value="Unassembled WGS sequence"/>
</dbReference>
<organism evidence="1 2">
    <name type="scientific">Mesobacillus boroniphilus JCM 21738</name>
    <dbReference type="NCBI Taxonomy" id="1294265"/>
    <lineage>
        <taxon>Bacteria</taxon>
        <taxon>Bacillati</taxon>
        <taxon>Bacillota</taxon>
        <taxon>Bacilli</taxon>
        <taxon>Bacillales</taxon>
        <taxon>Bacillaceae</taxon>
        <taxon>Mesobacillus</taxon>
    </lineage>
</organism>
<dbReference type="AlphaFoldDB" id="W4RV07"/>
<evidence type="ECO:0000313" key="1">
    <source>
        <dbReference type="EMBL" id="GAE48265.1"/>
    </source>
</evidence>
<dbReference type="EMBL" id="BAUW01000147">
    <property type="protein sequence ID" value="GAE48265.1"/>
    <property type="molecule type" value="Genomic_DNA"/>
</dbReference>
<gene>
    <name evidence="1" type="ORF">JCM21738_5353</name>
</gene>
<accession>W4RV07</accession>
<name>W4RV07_9BACI</name>
<protein>
    <submittedName>
        <fullName evidence="1">Uncharacterized protein</fullName>
    </submittedName>
</protein>
<keyword evidence="2" id="KW-1185">Reference proteome</keyword>
<reference evidence="1 2" key="1">
    <citation type="submission" date="2013-12" db="EMBL/GenBank/DDBJ databases">
        <title>NBRP : Genome information of microbial organism related human and environment.</title>
        <authorList>
            <person name="Hattori M."/>
            <person name="Oshima K."/>
            <person name="Inaba H."/>
            <person name="Suda W."/>
            <person name="Sakamoto M."/>
            <person name="Iino T."/>
            <person name="Kitahara M."/>
            <person name="Oshida Y."/>
            <person name="Iida T."/>
            <person name="Kudo T."/>
            <person name="Itoh T."/>
            <person name="Ahmed I."/>
            <person name="Ohkuma M."/>
        </authorList>
    </citation>
    <scope>NUCLEOTIDE SEQUENCE [LARGE SCALE GENOMIC DNA]</scope>
    <source>
        <strain evidence="1 2">JCM 21738</strain>
    </source>
</reference>
<evidence type="ECO:0000313" key="2">
    <source>
        <dbReference type="Proteomes" id="UP000018949"/>
    </source>
</evidence>
<comment type="caution">
    <text evidence="1">The sequence shown here is derived from an EMBL/GenBank/DDBJ whole genome shotgun (WGS) entry which is preliminary data.</text>
</comment>